<dbReference type="AlphaFoldDB" id="A0A1D9P050"/>
<sequence length="315" mass="36829">MRKIELFKTRVVNDNKVYLLASDVRKAFGYDNIEQLKREHPDIVKKKSGLPEIVLESDFNALMSTNVSLAENLKHLELTRVETLRTNTESLKSLYPLKFLFAGNMFKMEAIKAGFQSVDEYIEKVDYVKEIESEKQKLLSKRDLLDYINDSREEIKERIDFDILKKYGLSIQHYIHIKECVPHLESFIVGPGIFFSVYDSDYEFENLKIYNQDLIIPTYEYQKGDIIENYGHDPSMRDYSKYSTLENIIYILKNKEIEDAGVDLLCCHVPGIDFYISQTEVIKLLNPNMYRDVILIEGDIPFDSIKYITGSEFDN</sequence>
<reference evidence="2" key="1">
    <citation type="submission" date="2016-10" db="EMBL/GenBank/DDBJ databases">
        <title>The complete genome sequence of the rumen bacterium Butyrivibrio hungatei MB2003.</title>
        <authorList>
            <person name="Palevich N."/>
            <person name="Kelly W.J."/>
            <person name="Leahy S.C."/>
            <person name="Altermann E."/>
            <person name="Rakonjac J."/>
            <person name="Attwood G.T."/>
        </authorList>
    </citation>
    <scope>NUCLEOTIDE SEQUENCE [LARGE SCALE GENOMIC DNA]</scope>
    <source>
        <strain evidence="2">MB2003</strain>
    </source>
</reference>
<organism evidence="1 2">
    <name type="scientific">Butyrivibrio hungatei</name>
    <dbReference type="NCBI Taxonomy" id="185008"/>
    <lineage>
        <taxon>Bacteria</taxon>
        <taxon>Bacillati</taxon>
        <taxon>Bacillota</taxon>
        <taxon>Clostridia</taxon>
        <taxon>Lachnospirales</taxon>
        <taxon>Lachnospiraceae</taxon>
        <taxon>Butyrivibrio</taxon>
    </lineage>
</organism>
<dbReference type="OrthoDB" id="2004596at2"/>
<dbReference type="Proteomes" id="UP000179284">
    <property type="component" value="Chromosome I"/>
</dbReference>
<protein>
    <submittedName>
        <fullName evidence="1">Uncharacterized protein</fullName>
    </submittedName>
</protein>
<dbReference type="KEGG" id="bhu:bhn_I0923"/>
<name>A0A1D9P050_9FIRM</name>
<evidence type="ECO:0000313" key="1">
    <source>
        <dbReference type="EMBL" id="AOZ95957.1"/>
    </source>
</evidence>
<gene>
    <name evidence="1" type="ORF">bhn_I0923</name>
</gene>
<accession>A0A1D9P050</accession>
<dbReference type="RefSeq" id="WP_071175683.1">
    <property type="nucleotide sequence ID" value="NZ_CP017831.1"/>
</dbReference>
<keyword evidence="2" id="KW-1185">Reference proteome</keyword>
<proteinExistence type="predicted"/>
<evidence type="ECO:0000313" key="2">
    <source>
        <dbReference type="Proteomes" id="UP000179284"/>
    </source>
</evidence>
<dbReference type="EMBL" id="CP017831">
    <property type="protein sequence ID" value="AOZ95957.1"/>
    <property type="molecule type" value="Genomic_DNA"/>
</dbReference>